<comment type="caution">
    <text evidence="4">The sequence shown here is derived from an EMBL/GenBank/DDBJ whole genome shotgun (WGS) entry which is preliminary data.</text>
</comment>
<evidence type="ECO:0000259" key="3">
    <source>
        <dbReference type="Pfam" id="PF26347"/>
    </source>
</evidence>
<dbReference type="Proteomes" id="UP000318521">
    <property type="component" value="Unassembled WGS sequence"/>
</dbReference>
<dbReference type="AlphaFoldDB" id="A0A554A4J0"/>
<dbReference type="NCBIfam" id="NF041479">
    <property type="entry name" value="spor_membprot_YtrI"/>
    <property type="match status" value="1"/>
</dbReference>
<gene>
    <name evidence="4" type="ORF">FN960_00360</name>
</gene>
<evidence type="ECO:0000256" key="2">
    <source>
        <dbReference type="SAM" id="Phobius"/>
    </source>
</evidence>
<organism evidence="4 5">
    <name type="scientific">Alkalicoccobacillus porphyridii</name>
    <dbReference type="NCBI Taxonomy" id="2597270"/>
    <lineage>
        <taxon>Bacteria</taxon>
        <taxon>Bacillati</taxon>
        <taxon>Bacillota</taxon>
        <taxon>Bacilli</taxon>
        <taxon>Bacillales</taxon>
        <taxon>Bacillaceae</taxon>
        <taxon>Alkalicoccobacillus</taxon>
    </lineage>
</organism>
<dbReference type="EMBL" id="VLXZ01000001">
    <property type="protein sequence ID" value="TSB48603.1"/>
    <property type="molecule type" value="Genomic_DNA"/>
</dbReference>
<evidence type="ECO:0000313" key="5">
    <source>
        <dbReference type="Proteomes" id="UP000318521"/>
    </source>
</evidence>
<dbReference type="InterPro" id="IPR058620">
    <property type="entry name" value="YtrI_C"/>
</dbReference>
<protein>
    <recommendedName>
        <fullName evidence="3">Sporulation membrane protein YtrI C-terminal domain-containing protein</fullName>
    </recommendedName>
</protein>
<evidence type="ECO:0000256" key="1">
    <source>
        <dbReference type="SAM" id="Coils"/>
    </source>
</evidence>
<keyword evidence="2" id="KW-1133">Transmembrane helix</keyword>
<sequence length="168" mass="20122">MRMPSNITRPGWLRFFAGIIIGSILGWTFFLFQYGQIYENLIVTRIQQDLKIETLQERIEQLVSQQKVQNEENLKKLTIQQVEVHFTNENDLNLDQLTTYEIRQNVLSELAYLERKDIESVHNTKELMIRTIENKIFLIEDKRYRVQISELYLFTTLHVYAEIHKEGE</sequence>
<keyword evidence="1" id="KW-0175">Coiled coil</keyword>
<keyword evidence="2" id="KW-0812">Transmembrane</keyword>
<dbReference type="Pfam" id="PF26347">
    <property type="entry name" value="YtrI_sporulation"/>
    <property type="match status" value="1"/>
</dbReference>
<feature type="domain" description="Sporulation membrane protein YtrI C-terminal" evidence="3">
    <location>
        <begin position="80"/>
        <end position="164"/>
    </location>
</feature>
<accession>A0A554A4J0</accession>
<proteinExistence type="predicted"/>
<feature type="transmembrane region" description="Helical" evidence="2">
    <location>
        <begin position="12"/>
        <end position="32"/>
    </location>
</feature>
<dbReference type="InterPro" id="IPR048198">
    <property type="entry name" value="YtrI"/>
</dbReference>
<dbReference type="OrthoDB" id="2691164at2"/>
<reference evidence="4 5" key="1">
    <citation type="submission" date="2019-07" db="EMBL/GenBank/DDBJ databases">
        <authorList>
            <person name="Park Y.J."/>
            <person name="Jeong S.E."/>
            <person name="Jung H.S."/>
        </authorList>
    </citation>
    <scope>NUCLEOTIDE SEQUENCE [LARGE SCALE GENOMIC DNA]</scope>
    <source>
        <strain evidence="5">P16(2019)</strain>
    </source>
</reference>
<name>A0A554A4J0_9BACI</name>
<evidence type="ECO:0000313" key="4">
    <source>
        <dbReference type="EMBL" id="TSB48603.1"/>
    </source>
</evidence>
<feature type="coiled-coil region" evidence="1">
    <location>
        <begin position="45"/>
        <end position="72"/>
    </location>
</feature>
<keyword evidence="2" id="KW-0472">Membrane</keyword>
<keyword evidence="5" id="KW-1185">Reference proteome</keyword>